<feature type="region of interest" description="Disordered" evidence="4">
    <location>
        <begin position="381"/>
        <end position="438"/>
    </location>
</feature>
<dbReference type="GO" id="GO:0005737">
    <property type="term" value="C:cytoplasm"/>
    <property type="evidence" value="ECO:0007669"/>
    <property type="project" value="TreeGrafter"/>
</dbReference>
<gene>
    <name evidence="6" type="ORF">DSCA_61380</name>
</gene>
<dbReference type="InterPro" id="IPR013264">
    <property type="entry name" value="DNAG_N"/>
</dbReference>
<proteinExistence type="predicted"/>
<accession>A0A5K7YU83</accession>
<keyword evidence="7" id="KW-1185">Reference proteome</keyword>
<evidence type="ECO:0000313" key="6">
    <source>
        <dbReference type="EMBL" id="BBO72208.1"/>
    </source>
</evidence>
<dbReference type="Pfam" id="PF13155">
    <property type="entry name" value="Toprim_2"/>
    <property type="match status" value="1"/>
</dbReference>
<evidence type="ECO:0000256" key="3">
    <source>
        <dbReference type="ARBA" id="ARBA00022833"/>
    </source>
</evidence>
<evidence type="ECO:0000259" key="5">
    <source>
        <dbReference type="SMART" id="SM00400"/>
    </source>
</evidence>
<evidence type="ECO:0000256" key="2">
    <source>
        <dbReference type="ARBA" id="ARBA00022771"/>
    </source>
</evidence>
<dbReference type="GO" id="GO:0003677">
    <property type="term" value="F:DNA binding"/>
    <property type="evidence" value="ECO:0007669"/>
    <property type="project" value="InterPro"/>
</dbReference>
<dbReference type="Gene3D" id="3.40.1360.10">
    <property type="match status" value="1"/>
</dbReference>
<keyword evidence="3" id="KW-0862">Zinc</keyword>
<protein>
    <recommendedName>
        <fullName evidence="5">Zinc finger CHC2-type domain-containing protein</fullName>
    </recommendedName>
</protein>
<dbReference type="AlphaFoldDB" id="A0A5K7YU83"/>
<dbReference type="PANTHER" id="PTHR30313">
    <property type="entry name" value="DNA PRIMASE"/>
    <property type="match status" value="1"/>
</dbReference>
<dbReference type="GO" id="GO:0003899">
    <property type="term" value="F:DNA-directed RNA polymerase activity"/>
    <property type="evidence" value="ECO:0007669"/>
    <property type="project" value="InterPro"/>
</dbReference>
<dbReference type="EMBL" id="AP021874">
    <property type="protein sequence ID" value="BBO72208.1"/>
    <property type="molecule type" value="Genomic_DNA"/>
</dbReference>
<dbReference type="KEGG" id="dalk:DSCA_61380"/>
<dbReference type="InterPro" id="IPR036977">
    <property type="entry name" value="DNA_primase_Znf_CHC2"/>
</dbReference>
<sequence>MAIVKERIEAVKRGVDLVALVESRGIALKKNGSGWFGLCPFHDDTNPSLSINPDENLFQCFGCGAAGDVIRFVELFDKVPFTEAVKRLSGSDLDRPPRSRRKKETPPKKPTAAQVKLLRRVIDFYHTAFAEDPRAMQYLERRGITDKAVYSAHKLGFANGTLLNVLPHDGDISGQLKGMGVLADNGHEHFYGYVTFPLYDAGGNPCGIYGRRLDEMVTGNVPDHLQWLAACKVKTVHICFDADETGRKAADKTVARLEGEGFTTRRIDLPEGKDINDFFLLTADAAGRFQALVHPQAPVSGQKVPDTVRVMPMDGGFVMHAADCRYEVRGIVKRGTKLKATVKGVVGKKGAARRMHVDTVDFYSARSRAYLVKAVRCVRERRADGDRRRPAPAGAGGEPQSARLKAASVPKEDERCGPGGGAGLFEKPGPARRVAGRL</sequence>
<dbReference type="Gene3D" id="3.90.580.10">
    <property type="entry name" value="Zinc finger, CHC2-type domain"/>
    <property type="match status" value="1"/>
</dbReference>
<name>A0A5K7YU83_9BACT</name>
<dbReference type="GO" id="GO:0006269">
    <property type="term" value="P:DNA replication, synthesis of primer"/>
    <property type="evidence" value="ECO:0007669"/>
    <property type="project" value="TreeGrafter"/>
</dbReference>
<reference evidence="6 7" key="1">
    <citation type="submission" date="2019-11" db="EMBL/GenBank/DDBJ databases">
        <title>Comparative genomics of hydrocarbon-degrading Desulfosarcina strains.</title>
        <authorList>
            <person name="Watanabe M."/>
            <person name="Kojima H."/>
            <person name="Fukui M."/>
        </authorList>
    </citation>
    <scope>NUCLEOTIDE SEQUENCE [LARGE SCALE GENOMIC DNA]</scope>
    <source>
        <strain evidence="6 7">PL12</strain>
    </source>
</reference>
<dbReference type="SMART" id="SM00400">
    <property type="entry name" value="ZnF_CHCC"/>
    <property type="match status" value="1"/>
</dbReference>
<keyword evidence="1" id="KW-0479">Metal-binding</keyword>
<dbReference type="InterPro" id="IPR050219">
    <property type="entry name" value="DnaG_primase"/>
</dbReference>
<feature type="region of interest" description="Disordered" evidence="4">
    <location>
        <begin position="89"/>
        <end position="111"/>
    </location>
</feature>
<organism evidence="6 7">
    <name type="scientific">Desulfosarcina alkanivorans</name>
    <dbReference type="NCBI Taxonomy" id="571177"/>
    <lineage>
        <taxon>Bacteria</taxon>
        <taxon>Pseudomonadati</taxon>
        <taxon>Thermodesulfobacteriota</taxon>
        <taxon>Desulfobacteria</taxon>
        <taxon>Desulfobacterales</taxon>
        <taxon>Desulfosarcinaceae</taxon>
        <taxon>Desulfosarcina</taxon>
    </lineage>
</organism>
<dbReference type="GO" id="GO:0008270">
    <property type="term" value="F:zinc ion binding"/>
    <property type="evidence" value="ECO:0007669"/>
    <property type="project" value="UniProtKB-KW"/>
</dbReference>
<dbReference type="SUPFAM" id="SSF57783">
    <property type="entry name" value="Zinc beta-ribbon"/>
    <property type="match status" value="1"/>
</dbReference>
<dbReference type="RefSeq" id="WP_167528015.1">
    <property type="nucleotide sequence ID" value="NZ_AP021874.1"/>
</dbReference>
<dbReference type="SUPFAM" id="SSF56731">
    <property type="entry name" value="DNA primase core"/>
    <property type="match status" value="1"/>
</dbReference>
<dbReference type="Proteomes" id="UP000427906">
    <property type="component" value="Chromosome"/>
</dbReference>
<feature type="domain" description="Zinc finger CHC2-type" evidence="5">
    <location>
        <begin position="35"/>
        <end position="89"/>
    </location>
</feature>
<dbReference type="Pfam" id="PF08275">
    <property type="entry name" value="DNAG_N"/>
    <property type="match status" value="1"/>
</dbReference>
<evidence type="ECO:0000256" key="1">
    <source>
        <dbReference type="ARBA" id="ARBA00022723"/>
    </source>
</evidence>
<evidence type="ECO:0000256" key="4">
    <source>
        <dbReference type="SAM" id="MobiDB-lite"/>
    </source>
</evidence>
<dbReference type="Pfam" id="PF01807">
    <property type="entry name" value="Zn_ribbon_DnaG"/>
    <property type="match status" value="1"/>
</dbReference>
<evidence type="ECO:0000313" key="7">
    <source>
        <dbReference type="Proteomes" id="UP000427906"/>
    </source>
</evidence>
<dbReference type="PANTHER" id="PTHR30313:SF2">
    <property type="entry name" value="DNA PRIMASE"/>
    <property type="match status" value="1"/>
</dbReference>
<keyword evidence="2" id="KW-0863">Zinc-finger</keyword>
<dbReference type="InterPro" id="IPR002694">
    <property type="entry name" value="Znf_CHC2"/>
</dbReference>